<keyword evidence="8" id="KW-1185">Reference proteome</keyword>
<keyword evidence="3" id="KW-0677">Repeat</keyword>
<dbReference type="PROSITE" id="PS50940">
    <property type="entry name" value="CHIT_BIND_II"/>
    <property type="match status" value="2"/>
</dbReference>
<comment type="caution">
    <text evidence="7">The sequence shown here is derived from an EMBL/GenBank/DDBJ whole genome shotgun (WGS) entry which is preliminary data.</text>
</comment>
<keyword evidence="5" id="KW-0325">Glycoprotein</keyword>
<keyword evidence="1" id="KW-0147">Chitin-binding</keyword>
<evidence type="ECO:0000256" key="4">
    <source>
        <dbReference type="ARBA" id="ARBA00023157"/>
    </source>
</evidence>
<dbReference type="PANTHER" id="PTHR23301:SF0">
    <property type="entry name" value="CHITIN-BINDING TYPE-2 DOMAIN-CONTAINING PROTEIN-RELATED"/>
    <property type="match status" value="1"/>
</dbReference>
<dbReference type="GO" id="GO:0008061">
    <property type="term" value="F:chitin binding"/>
    <property type="evidence" value="ECO:0007669"/>
    <property type="project" value="UniProtKB-KW"/>
</dbReference>
<evidence type="ECO:0000259" key="6">
    <source>
        <dbReference type="PROSITE" id="PS50940"/>
    </source>
</evidence>
<accession>A0A8S3YTX2</accession>
<dbReference type="InterPro" id="IPR002557">
    <property type="entry name" value="Chitin-bd_dom"/>
</dbReference>
<dbReference type="OrthoDB" id="6020543at2759"/>
<dbReference type="SMART" id="SM00494">
    <property type="entry name" value="ChtBD2"/>
    <property type="match status" value="2"/>
</dbReference>
<evidence type="ECO:0000256" key="5">
    <source>
        <dbReference type="ARBA" id="ARBA00023180"/>
    </source>
</evidence>
<evidence type="ECO:0000313" key="8">
    <source>
        <dbReference type="Proteomes" id="UP000678393"/>
    </source>
</evidence>
<organism evidence="7 8">
    <name type="scientific">Candidula unifasciata</name>
    <dbReference type="NCBI Taxonomy" id="100452"/>
    <lineage>
        <taxon>Eukaryota</taxon>
        <taxon>Metazoa</taxon>
        <taxon>Spiralia</taxon>
        <taxon>Lophotrochozoa</taxon>
        <taxon>Mollusca</taxon>
        <taxon>Gastropoda</taxon>
        <taxon>Heterobranchia</taxon>
        <taxon>Euthyneura</taxon>
        <taxon>Panpulmonata</taxon>
        <taxon>Eupulmonata</taxon>
        <taxon>Stylommatophora</taxon>
        <taxon>Helicina</taxon>
        <taxon>Helicoidea</taxon>
        <taxon>Geomitridae</taxon>
        <taxon>Candidula</taxon>
    </lineage>
</organism>
<dbReference type="Proteomes" id="UP000678393">
    <property type="component" value="Unassembled WGS sequence"/>
</dbReference>
<dbReference type="EMBL" id="CAJHNH020000648">
    <property type="protein sequence ID" value="CAG5119052.1"/>
    <property type="molecule type" value="Genomic_DNA"/>
</dbReference>
<reference evidence="7" key="1">
    <citation type="submission" date="2021-04" db="EMBL/GenBank/DDBJ databases">
        <authorList>
            <consortium name="Molecular Ecology Group"/>
        </authorList>
    </citation>
    <scope>NUCLEOTIDE SEQUENCE</scope>
</reference>
<evidence type="ECO:0000256" key="3">
    <source>
        <dbReference type="ARBA" id="ARBA00022737"/>
    </source>
</evidence>
<evidence type="ECO:0000256" key="1">
    <source>
        <dbReference type="ARBA" id="ARBA00022669"/>
    </source>
</evidence>
<dbReference type="SUPFAM" id="SSF57625">
    <property type="entry name" value="Invertebrate chitin-binding proteins"/>
    <property type="match status" value="2"/>
</dbReference>
<dbReference type="Gene3D" id="2.170.140.10">
    <property type="entry name" value="Chitin binding domain"/>
    <property type="match status" value="2"/>
</dbReference>
<evidence type="ECO:0000256" key="2">
    <source>
        <dbReference type="ARBA" id="ARBA00022729"/>
    </source>
</evidence>
<dbReference type="PANTHER" id="PTHR23301">
    <property type="entry name" value="CHITIN BINDING PERITROPHIN-A"/>
    <property type="match status" value="1"/>
</dbReference>
<sequence>LDPTEVVAHPMDCTHYIQCEFMKPIIRPCSGGLVFNSTMKTCVKPSPDLQCSSVQPCNNINGGYFAHPTNCRFYIICDRGRTVVQACKINFLWDDVSKTCVVAGNGSKYINIVTLIFFQPQVISFSHETPESFFFSFCKNLSGGFPCFLNEAITKSVLMVFCFNSL</sequence>
<feature type="domain" description="Chitin-binding type-2" evidence="6">
    <location>
        <begin position="1"/>
        <end position="53"/>
    </location>
</feature>
<dbReference type="Pfam" id="PF01607">
    <property type="entry name" value="CBM_14"/>
    <property type="match status" value="2"/>
</dbReference>
<name>A0A8S3YTX2_9EUPU</name>
<keyword evidence="2" id="KW-0732">Signal</keyword>
<feature type="domain" description="Chitin-binding type-2" evidence="6">
    <location>
        <begin position="54"/>
        <end position="100"/>
    </location>
</feature>
<dbReference type="InterPro" id="IPR051940">
    <property type="entry name" value="Chitin_bind-dev_reg"/>
</dbReference>
<feature type="non-terminal residue" evidence="7">
    <location>
        <position position="166"/>
    </location>
</feature>
<gene>
    <name evidence="7" type="ORF">CUNI_LOCUS4610</name>
</gene>
<protein>
    <recommendedName>
        <fullName evidence="6">Chitin-binding type-2 domain-containing protein</fullName>
    </recommendedName>
</protein>
<keyword evidence="4" id="KW-1015">Disulfide bond</keyword>
<proteinExistence type="predicted"/>
<dbReference type="GO" id="GO:0005576">
    <property type="term" value="C:extracellular region"/>
    <property type="evidence" value="ECO:0007669"/>
    <property type="project" value="InterPro"/>
</dbReference>
<evidence type="ECO:0000313" key="7">
    <source>
        <dbReference type="EMBL" id="CAG5119052.1"/>
    </source>
</evidence>
<dbReference type="AlphaFoldDB" id="A0A8S3YTX2"/>
<dbReference type="InterPro" id="IPR036508">
    <property type="entry name" value="Chitin-bd_dom_sf"/>
</dbReference>